<organism evidence="2 3">
    <name type="scientific">Modicella reniformis</name>
    <dbReference type="NCBI Taxonomy" id="1440133"/>
    <lineage>
        <taxon>Eukaryota</taxon>
        <taxon>Fungi</taxon>
        <taxon>Fungi incertae sedis</taxon>
        <taxon>Mucoromycota</taxon>
        <taxon>Mortierellomycotina</taxon>
        <taxon>Mortierellomycetes</taxon>
        <taxon>Mortierellales</taxon>
        <taxon>Mortierellaceae</taxon>
        <taxon>Modicella</taxon>
    </lineage>
</organism>
<gene>
    <name evidence="2" type="ORF">BGZ65_009822</name>
</gene>
<sequence length="222" mass="25575">MTDTCRVPYLPGNQRKGLTQGSSKEQLEGQHGQRLQSQAVLTAHEFNSTLSPLSAPTSPLEIEEILYEIVSYIDKHSIHNYVSVSRIFYRASIRALWSSIQWRNMDHPFLAEFDRFGHYAVELHDSYHADLDRIARICTNLRELRLNWTPPTDEKLENIFRSSPKISSLLLYSCVFLTPQGLAHIASLSRLRRLELRNMIQIDEASLVTLLRSCPLLEQLKL</sequence>
<feature type="non-terminal residue" evidence="2">
    <location>
        <position position="222"/>
    </location>
</feature>
<keyword evidence="3" id="KW-1185">Reference proteome</keyword>
<evidence type="ECO:0000313" key="3">
    <source>
        <dbReference type="Proteomes" id="UP000749646"/>
    </source>
</evidence>
<evidence type="ECO:0000313" key="2">
    <source>
        <dbReference type="EMBL" id="KAG0005928.1"/>
    </source>
</evidence>
<comment type="caution">
    <text evidence="2">The sequence shown here is derived from an EMBL/GenBank/DDBJ whole genome shotgun (WGS) entry which is preliminary data.</text>
</comment>
<dbReference type="AlphaFoldDB" id="A0A9P6MKB4"/>
<dbReference type="SUPFAM" id="SSF52047">
    <property type="entry name" value="RNI-like"/>
    <property type="match status" value="1"/>
</dbReference>
<dbReference type="EMBL" id="JAAAHW010000155">
    <property type="protein sequence ID" value="KAG0005928.1"/>
    <property type="molecule type" value="Genomic_DNA"/>
</dbReference>
<proteinExistence type="predicted"/>
<reference evidence="2" key="1">
    <citation type="journal article" date="2020" name="Fungal Divers.">
        <title>Resolving the Mortierellaceae phylogeny through synthesis of multi-gene phylogenetics and phylogenomics.</title>
        <authorList>
            <person name="Vandepol N."/>
            <person name="Liber J."/>
            <person name="Desiro A."/>
            <person name="Na H."/>
            <person name="Kennedy M."/>
            <person name="Barry K."/>
            <person name="Grigoriev I.V."/>
            <person name="Miller A.N."/>
            <person name="O'Donnell K."/>
            <person name="Stajich J.E."/>
            <person name="Bonito G."/>
        </authorList>
    </citation>
    <scope>NUCLEOTIDE SEQUENCE</scope>
    <source>
        <strain evidence="2">MES-2147</strain>
    </source>
</reference>
<dbReference type="InterPro" id="IPR032675">
    <property type="entry name" value="LRR_dom_sf"/>
</dbReference>
<evidence type="ECO:0000256" key="1">
    <source>
        <dbReference type="SAM" id="MobiDB-lite"/>
    </source>
</evidence>
<dbReference type="Proteomes" id="UP000749646">
    <property type="component" value="Unassembled WGS sequence"/>
</dbReference>
<feature type="region of interest" description="Disordered" evidence="1">
    <location>
        <begin position="11"/>
        <end position="33"/>
    </location>
</feature>
<dbReference type="Gene3D" id="3.80.10.10">
    <property type="entry name" value="Ribonuclease Inhibitor"/>
    <property type="match status" value="1"/>
</dbReference>
<protein>
    <recommendedName>
        <fullName evidence="4">F-box domain-containing protein</fullName>
    </recommendedName>
</protein>
<accession>A0A9P6MKB4</accession>
<dbReference type="OrthoDB" id="421226at2759"/>
<name>A0A9P6MKB4_9FUNG</name>
<evidence type="ECO:0008006" key="4">
    <source>
        <dbReference type="Google" id="ProtNLM"/>
    </source>
</evidence>